<dbReference type="RefSeq" id="WP_146645453.1">
    <property type="nucleotide sequence ID" value="NZ_CP012333.1"/>
</dbReference>
<dbReference type="CDD" id="cd00060">
    <property type="entry name" value="FHA"/>
    <property type="match status" value="1"/>
</dbReference>
<dbReference type="Gene3D" id="2.60.200.20">
    <property type="match status" value="1"/>
</dbReference>
<feature type="compositionally biased region" description="Basic and acidic residues" evidence="1">
    <location>
        <begin position="13"/>
        <end position="28"/>
    </location>
</feature>
<evidence type="ECO:0000259" key="2">
    <source>
        <dbReference type="PROSITE" id="PS50006"/>
    </source>
</evidence>
<feature type="region of interest" description="Disordered" evidence="1">
    <location>
        <begin position="1"/>
        <end position="37"/>
    </location>
</feature>
<dbReference type="KEGG" id="llu:AKJ09_00412"/>
<dbReference type="InterPro" id="IPR008984">
    <property type="entry name" value="SMAD_FHA_dom_sf"/>
</dbReference>
<gene>
    <name evidence="3" type="ORF">AKJ09_00412</name>
</gene>
<evidence type="ECO:0000256" key="1">
    <source>
        <dbReference type="SAM" id="MobiDB-lite"/>
    </source>
</evidence>
<dbReference type="SMART" id="SM00240">
    <property type="entry name" value="FHA"/>
    <property type="match status" value="1"/>
</dbReference>
<reference evidence="3 4" key="1">
    <citation type="submission" date="2015-08" db="EMBL/GenBank/DDBJ databases">
        <authorList>
            <person name="Babu N.S."/>
            <person name="Beckwith C.J."/>
            <person name="Beseler K.G."/>
            <person name="Brison A."/>
            <person name="Carone J.V."/>
            <person name="Caskin T.P."/>
            <person name="Diamond M."/>
            <person name="Durham M.E."/>
            <person name="Foxe J.M."/>
            <person name="Go M."/>
            <person name="Henderson B.A."/>
            <person name="Jones I.B."/>
            <person name="McGettigan J.A."/>
            <person name="Micheletti S.J."/>
            <person name="Nasrallah M.E."/>
            <person name="Ortiz D."/>
            <person name="Piller C.R."/>
            <person name="Privatt S.R."/>
            <person name="Schneider S.L."/>
            <person name="Sharp S."/>
            <person name="Smith T.C."/>
            <person name="Stanton J.D."/>
            <person name="Ullery H.E."/>
            <person name="Wilson R.J."/>
            <person name="Serrano M.G."/>
            <person name="Buck G."/>
            <person name="Lee V."/>
            <person name="Wang Y."/>
            <person name="Carvalho R."/>
            <person name="Voegtly L."/>
            <person name="Shi R."/>
            <person name="Duckworth R."/>
            <person name="Johnson A."/>
            <person name="Loviza R."/>
            <person name="Walstead R."/>
            <person name="Shah Z."/>
            <person name="Kiflezghi M."/>
            <person name="Wade K."/>
            <person name="Ball S.L."/>
            <person name="Bradley K.W."/>
            <person name="Asai D.J."/>
            <person name="Bowman C.A."/>
            <person name="Russell D.A."/>
            <person name="Pope W.H."/>
            <person name="Jacobs-Sera D."/>
            <person name="Hendrix R.W."/>
            <person name="Hatfull G.F."/>
        </authorList>
    </citation>
    <scope>NUCLEOTIDE SEQUENCE [LARGE SCALE GENOMIC DNA]</scope>
    <source>
        <strain evidence="3 4">DSM 27648</strain>
    </source>
</reference>
<keyword evidence="4" id="KW-1185">Reference proteome</keyword>
<dbReference type="InterPro" id="IPR000253">
    <property type="entry name" value="FHA_dom"/>
</dbReference>
<dbReference type="STRING" id="1391654.AKJ09_00412"/>
<organism evidence="3 4">
    <name type="scientific">Labilithrix luteola</name>
    <dbReference type="NCBI Taxonomy" id="1391654"/>
    <lineage>
        <taxon>Bacteria</taxon>
        <taxon>Pseudomonadati</taxon>
        <taxon>Myxococcota</taxon>
        <taxon>Polyangia</taxon>
        <taxon>Polyangiales</taxon>
        <taxon>Labilitrichaceae</taxon>
        <taxon>Labilithrix</taxon>
    </lineage>
</organism>
<accession>A0A0K1PJN3</accession>
<evidence type="ECO:0000313" key="4">
    <source>
        <dbReference type="Proteomes" id="UP000064967"/>
    </source>
</evidence>
<evidence type="ECO:0000313" key="3">
    <source>
        <dbReference type="EMBL" id="AKU93748.1"/>
    </source>
</evidence>
<feature type="domain" description="FHA" evidence="2">
    <location>
        <begin position="72"/>
        <end position="130"/>
    </location>
</feature>
<name>A0A0K1PJN3_9BACT</name>
<dbReference type="Pfam" id="PF00498">
    <property type="entry name" value="FHA"/>
    <property type="match status" value="1"/>
</dbReference>
<dbReference type="PROSITE" id="PS50006">
    <property type="entry name" value="FHA_DOMAIN"/>
    <property type="match status" value="1"/>
</dbReference>
<dbReference type="EMBL" id="CP012333">
    <property type="protein sequence ID" value="AKU93748.1"/>
    <property type="molecule type" value="Genomic_DNA"/>
</dbReference>
<dbReference type="OrthoDB" id="5486376at2"/>
<dbReference type="SUPFAM" id="SSF49879">
    <property type="entry name" value="SMAD/FHA domain"/>
    <property type="match status" value="1"/>
</dbReference>
<proteinExistence type="predicted"/>
<sequence length="233" mass="25179">MNASTRMEAFDSTAHDSTADERADRDGPPESTVTRAADPSLDEQTFVSGRKDVLASAFRLRLEVDGHEDSFVIVGEGSSPVVAGTGASCELRLADSAASQRHVQFEVANGQLRVRDLGSTAGTSVNGVRVVEALLDGTETVRVGSTTIQIARADGIPHAPSLTTSRPDFIDHAIAENASMSVTREKILTEFEHRYIRYLDKTHVNERARVSASGVTDRYLRLLRNRARAAASN</sequence>
<dbReference type="Proteomes" id="UP000064967">
    <property type="component" value="Chromosome"/>
</dbReference>
<protein>
    <submittedName>
        <fullName evidence="3">Response regulator of zinc sigma-54-dependent two-component system</fullName>
    </submittedName>
</protein>
<dbReference type="AlphaFoldDB" id="A0A0K1PJN3"/>